<reference evidence="1 2" key="1">
    <citation type="submission" date="2024-11" db="EMBL/GenBank/DDBJ databases">
        <title>A near-complete genome assembly of Cinchona calisaya.</title>
        <authorList>
            <person name="Lian D.C."/>
            <person name="Zhao X.W."/>
            <person name="Wei L."/>
        </authorList>
    </citation>
    <scope>NUCLEOTIDE SEQUENCE [LARGE SCALE GENOMIC DNA]</scope>
    <source>
        <tissue evidence="1">Nenye</tissue>
    </source>
</reference>
<dbReference type="Proteomes" id="UP001630127">
    <property type="component" value="Unassembled WGS sequence"/>
</dbReference>
<dbReference type="PANTHER" id="PTHR37743">
    <property type="entry name" value="ARM REPEAT SUPERFAMILY PROTEIN"/>
    <property type="match status" value="1"/>
</dbReference>
<name>A0ABD3ARW1_9GENT</name>
<evidence type="ECO:0000313" key="2">
    <source>
        <dbReference type="Proteomes" id="UP001630127"/>
    </source>
</evidence>
<sequence length="215" mass="24807">MEKEVQEPEKTHQALIFKPESNSMVSATLGRVMYTLLNARPKKLQDSISNLHSPPKIAPLSVSLEQSLWFLHNYVREAAEKEEETLDEVLVPMIEHSLKFRESKHSNQAMILLNWLFQDEILFQALARNLAEIISRKDDRYIALGWCTLARSLIEYEISMDKLMTNGIREKYTALLKILSSCIRHHLALMGSGREDLSCQLALQLLQLILSYQLR</sequence>
<gene>
    <name evidence="1" type="ORF">ACH5RR_007332</name>
</gene>
<proteinExistence type="predicted"/>
<organism evidence="1 2">
    <name type="scientific">Cinchona calisaya</name>
    <dbReference type="NCBI Taxonomy" id="153742"/>
    <lineage>
        <taxon>Eukaryota</taxon>
        <taxon>Viridiplantae</taxon>
        <taxon>Streptophyta</taxon>
        <taxon>Embryophyta</taxon>
        <taxon>Tracheophyta</taxon>
        <taxon>Spermatophyta</taxon>
        <taxon>Magnoliopsida</taxon>
        <taxon>eudicotyledons</taxon>
        <taxon>Gunneridae</taxon>
        <taxon>Pentapetalae</taxon>
        <taxon>asterids</taxon>
        <taxon>lamiids</taxon>
        <taxon>Gentianales</taxon>
        <taxon>Rubiaceae</taxon>
        <taxon>Cinchonoideae</taxon>
        <taxon>Cinchoneae</taxon>
        <taxon>Cinchona</taxon>
    </lineage>
</organism>
<dbReference type="PANTHER" id="PTHR37743:SF1">
    <property type="entry name" value="ARM REPEAT SUPERFAMILY PROTEIN"/>
    <property type="match status" value="1"/>
</dbReference>
<dbReference type="AlphaFoldDB" id="A0ABD3ARW1"/>
<protein>
    <submittedName>
        <fullName evidence="1">Uncharacterized protein</fullName>
    </submittedName>
</protein>
<dbReference type="EMBL" id="JBJUIK010000003">
    <property type="protein sequence ID" value="KAL3533811.1"/>
    <property type="molecule type" value="Genomic_DNA"/>
</dbReference>
<comment type="caution">
    <text evidence="1">The sequence shown here is derived from an EMBL/GenBank/DDBJ whole genome shotgun (WGS) entry which is preliminary data.</text>
</comment>
<keyword evidence="2" id="KW-1185">Reference proteome</keyword>
<evidence type="ECO:0000313" key="1">
    <source>
        <dbReference type="EMBL" id="KAL3533811.1"/>
    </source>
</evidence>
<accession>A0ABD3ARW1</accession>